<proteinExistence type="predicted"/>
<organism evidence="1 2">
    <name type="scientific">Xylaria bambusicola</name>
    <dbReference type="NCBI Taxonomy" id="326684"/>
    <lineage>
        <taxon>Eukaryota</taxon>
        <taxon>Fungi</taxon>
        <taxon>Dikarya</taxon>
        <taxon>Ascomycota</taxon>
        <taxon>Pezizomycotina</taxon>
        <taxon>Sordariomycetes</taxon>
        <taxon>Xylariomycetidae</taxon>
        <taxon>Xylariales</taxon>
        <taxon>Xylariaceae</taxon>
        <taxon>Xylaria</taxon>
    </lineage>
</organism>
<dbReference type="EMBL" id="JAWHQM010000085">
    <property type="protein sequence ID" value="KAK5636958.1"/>
    <property type="molecule type" value="Genomic_DNA"/>
</dbReference>
<keyword evidence="2" id="KW-1185">Reference proteome</keyword>
<evidence type="ECO:0000313" key="1">
    <source>
        <dbReference type="EMBL" id="KAK5636958.1"/>
    </source>
</evidence>
<sequence>MSGTMKISHGLPTPGREYLSEIWDKSENHSADHTPGTFAAYLRRSAESLEQQRPMKPVLLPTLTQALLEGPC</sequence>
<dbReference type="Proteomes" id="UP001305414">
    <property type="component" value="Unassembled WGS sequence"/>
</dbReference>
<gene>
    <name evidence="1" type="ORF">RRF57_012670</name>
</gene>
<protein>
    <submittedName>
        <fullName evidence="1">Uncharacterized protein</fullName>
    </submittedName>
</protein>
<accession>A0AAN7UWY6</accession>
<reference evidence="1 2" key="1">
    <citation type="submission" date="2023-10" db="EMBL/GenBank/DDBJ databases">
        <title>Draft genome sequence of Xylaria bambusicola isolate GMP-LS, the root and basal stem rot pathogen of sugarcane in Indonesia.</title>
        <authorList>
            <person name="Selvaraj P."/>
            <person name="Muralishankar V."/>
            <person name="Muruganantham S."/>
            <person name="Sp S."/>
            <person name="Haryani S."/>
            <person name="Lau K.J.X."/>
            <person name="Naqvi N.I."/>
        </authorList>
    </citation>
    <scope>NUCLEOTIDE SEQUENCE [LARGE SCALE GENOMIC DNA]</scope>
    <source>
        <strain evidence="1">GMP-LS</strain>
    </source>
</reference>
<name>A0AAN7UWY6_9PEZI</name>
<comment type="caution">
    <text evidence="1">The sequence shown here is derived from an EMBL/GenBank/DDBJ whole genome shotgun (WGS) entry which is preliminary data.</text>
</comment>
<evidence type="ECO:0000313" key="2">
    <source>
        <dbReference type="Proteomes" id="UP001305414"/>
    </source>
</evidence>
<dbReference type="AlphaFoldDB" id="A0AAN7UWY6"/>